<name>A0A1H8EPM7_9BACL</name>
<dbReference type="EMBL" id="FOCQ01000007">
    <property type="protein sequence ID" value="SEN21402.1"/>
    <property type="molecule type" value="Genomic_DNA"/>
</dbReference>
<dbReference type="InterPro" id="IPR036724">
    <property type="entry name" value="Cobalamin-bd_sf"/>
</dbReference>
<keyword evidence="2" id="KW-0846">Cobalamin</keyword>
<dbReference type="Pfam" id="PF02310">
    <property type="entry name" value="B12-binding"/>
    <property type="match status" value="1"/>
</dbReference>
<evidence type="ECO:0000313" key="7">
    <source>
        <dbReference type="EMBL" id="SEN21402.1"/>
    </source>
</evidence>
<evidence type="ECO:0000256" key="5">
    <source>
        <dbReference type="ARBA" id="ARBA00023285"/>
    </source>
</evidence>
<keyword evidence="3" id="KW-0479">Metal-binding</keyword>
<evidence type="ECO:0000256" key="1">
    <source>
        <dbReference type="ARBA" id="ARBA00001922"/>
    </source>
</evidence>
<feature type="domain" description="B12-binding" evidence="6">
    <location>
        <begin position="4"/>
        <end position="132"/>
    </location>
</feature>
<dbReference type="CDD" id="cd02071">
    <property type="entry name" value="MM_CoA_mut_B12_BD"/>
    <property type="match status" value="1"/>
</dbReference>
<dbReference type="Gene3D" id="3.40.50.280">
    <property type="entry name" value="Cobalamin-binding domain"/>
    <property type="match status" value="1"/>
</dbReference>
<gene>
    <name evidence="7" type="ORF">SAMN05444955_107103</name>
</gene>
<protein>
    <submittedName>
        <fullName evidence="7">Methylmalonyl-CoA mutase, C-terminal domain</fullName>
    </submittedName>
</protein>
<dbReference type="InterPro" id="IPR006159">
    <property type="entry name" value="Acid_CoA_mut_C"/>
</dbReference>
<evidence type="ECO:0000256" key="4">
    <source>
        <dbReference type="ARBA" id="ARBA00023235"/>
    </source>
</evidence>
<dbReference type="Proteomes" id="UP000199695">
    <property type="component" value="Unassembled WGS sequence"/>
</dbReference>
<dbReference type="GO" id="GO:0046872">
    <property type="term" value="F:metal ion binding"/>
    <property type="evidence" value="ECO:0007669"/>
    <property type="project" value="UniProtKB-KW"/>
</dbReference>
<accession>A0A1H8EPM7</accession>
<dbReference type="AlphaFoldDB" id="A0A1H8EPM7"/>
<dbReference type="SUPFAM" id="SSF52242">
    <property type="entry name" value="Cobalamin (vitamin B12)-binding domain"/>
    <property type="match status" value="1"/>
</dbReference>
<keyword evidence="8" id="KW-1185">Reference proteome</keyword>
<proteinExistence type="predicted"/>
<dbReference type="OrthoDB" id="9788468at2"/>
<evidence type="ECO:0000256" key="2">
    <source>
        <dbReference type="ARBA" id="ARBA00022628"/>
    </source>
</evidence>
<evidence type="ECO:0000256" key="3">
    <source>
        <dbReference type="ARBA" id="ARBA00022723"/>
    </source>
</evidence>
<dbReference type="STRING" id="1173111.SAMN05444955_107103"/>
<evidence type="ECO:0000313" key="8">
    <source>
        <dbReference type="Proteomes" id="UP000199695"/>
    </source>
</evidence>
<dbReference type="PROSITE" id="PS51332">
    <property type="entry name" value="B12_BINDING"/>
    <property type="match status" value="1"/>
</dbReference>
<reference evidence="7 8" key="1">
    <citation type="submission" date="2016-10" db="EMBL/GenBank/DDBJ databases">
        <authorList>
            <person name="de Groot N.N."/>
        </authorList>
    </citation>
    <scope>NUCLEOTIDE SEQUENCE [LARGE SCALE GENOMIC DNA]</scope>
    <source>
        <strain evidence="7 8">DSM 46701</strain>
    </source>
</reference>
<organism evidence="7 8">
    <name type="scientific">Lihuaxuella thermophila</name>
    <dbReference type="NCBI Taxonomy" id="1173111"/>
    <lineage>
        <taxon>Bacteria</taxon>
        <taxon>Bacillati</taxon>
        <taxon>Bacillota</taxon>
        <taxon>Bacilli</taxon>
        <taxon>Bacillales</taxon>
        <taxon>Thermoactinomycetaceae</taxon>
        <taxon>Lihuaxuella</taxon>
    </lineage>
</organism>
<dbReference type="RefSeq" id="WP_089967865.1">
    <property type="nucleotide sequence ID" value="NZ_FOCQ01000007.1"/>
</dbReference>
<keyword evidence="4" id="KW-0413">Isomerase</keyword>
<dbReference type="GO" id="GO:0016853">
    <property type="term" value="F:isomerase activity"/>
    <property type="evidence" value="ECO:0007669"/>
    <property type="project" value="UniProtKB-KW"/>
</dbReference>
<dbReference type="InterPro" id="IPR006158">
    <property type="entry name" value="Cobalamin-bd"/>
</dbReference>
<dbReference type="GO" id="GO:0031419">
    <property type="term" value="F:cobalamin binding"/>
    <property type="evidence" value="ECO:0007669"/>
    <property type="project" value="UniProtKB-KW"/>
</dbReference>
<keyword evidence="5" id="KW-0170">Cobalt</keyword>
<evidence type="ECO:0000259" key="6">
    <source>
        <dbReference type="PROSITE" id="PS51332"/>
    </source>
</evidence>
<sequence>MNRPIRVLIAKPGLDGHDRGALIIAQALRDEGMEVIYTGLRQSPAQIVATAIQEDVDVIGLSCLSGAHNELFPEVVRLLKENRADDIIVIGGGVIPQEDIVYLKEQGIAEIFTSGTTTKETADYIRQAVGAREAKA</sequence>
<comment type="cofactor">
    <cofactor evidence="1">
        <name>adenosylcob(III)alamin</name>
        <dbReference type="ChEBI" id="CHEBI:18408"/>
    </cofactor>
</comment>
<dbReference type="PANTHER" id="PTHR48101:SF1">
    <property type="entry name" value="METHYLMALONYL-COA MUTASE, LARGE SUBUNIT"/>
    <property type="match status" value="1"/>
</dbReference>
<dbReference type="NCBIfam" id="TIGR00640">
    <property type="entry name" value="acid_CoA_mut_C"/>
    <property type="match status" value="1"/>
</dbReference>
<dbReference type="PANTHER" id="PTHR48101">
    <property type="entry name" value="METHYLMALONYL-COA MUTASE, MITOCHONDRIAL-RELATED"/>
    <property type="match status" value="1"/>
</dbReference>